<feature type="domain" description="RNA polymerase sigma-70 region 4" evidence="7">
    <location>
        <begin position="166"/>
        <end position="214"/>
    </location>
</feature>
<comment type="caution">
    <text evidence="8">The sequence shown here is derived from an EMBL/GenBank/DDBJ whole genome shotgun (WGS) entry which is preliminary data.</text>
</comment>
<dbReference type="Gene3D" id="1.10.10.10">
    <property type="entry name" value="Winged helix-like DNA-binding domain superfamily/Winged helix DNA-binding domain"/>
    <property type="match status" value="1"/>
</dbReference>
<dbReference type="SUPFAM" id="SSF88946">
    <property type="entry name" value="Sigma2 domain of RNA polymerase sigma factors"/>
    <property type="match status" value="1"/>
</dbReference>
<sequence length="221" mass="25641">MNGQAQRQITENLVYWSAQSTLLQPVYYSMNEPIISKTEQAKLCKQYMQAIAVKQDKNAYKKLYLYFAPKVKTFFKQHTSTSDAEEMTHEVFMRVWQKAKTYQAEKANVSTWIFTIARNLKIDVLRQKRISEVSLDDSHSPLQIAEDNLHKGLVSTSEKIQVSNNLKHLSEEQKRVILKVYYEDKSHQLAAQELGLTLGVIKSRIRSSLKVLRHHLGNQNE</sequence>
<feature type="domain" description="RNA polymerase sigma-70 region 2" evidence="6">
    <location>
        <begin position="63"/>
        <end position="129"/>
    </location>
</feature>
<evidence type="ECO:0000256" key="3">
    <source>
        <dbReference type="ARBA" id="ARBA00023082"/>
    </source>
</evidence>
<dbReference type="Gene3D" id="1.10.1740.10">
    <property type="match status" value="1"/>
</dbReference>
<organism evidence="8 9">
    <name type="scientific">Cycloclasticus pugetii</name>
    <dbReference type="NCBI Taxonomy" id="34068"/>
    <lineage>
        <taxon>Bacteria</taxon>
        <taxon>Pseudomonadati</taxon>
        <taxon>Pseudomonadota</taxon>
        <taxon>Gammaproteobacteria</taxon>
        <taxon>Thiotrichales</taxon>
        <taxon>Piscirickettsiaceae</taxon>
        <taxon>Cycloclasticus</taxon>
    </lineage>
</organism>
<dbReference type="PANTHER" id="PTHR43133:SF62">
    <property type="entry name" value="RNA POLYMERASE SIGMA FACTOR SIGZ"/>
    <property type="match status" value="1"/>
</dbReference>
<dbReference type="Pfam" id="PF04545">
    <property type="entry name" value="Sigma70_r4"/>
    <property type="match status" value="1"/>
</dbReference>
<dbReference type="InterPro" id="IPR007627">
    <property type="entry name" value="RNA_pol_sigma70_r2"/>
</dbReference>
<dbReference type="InterPro" id="IPR013324">
    <property type="entry name" value="RNA_pol_sigma_r3/r4-like"/>
</dbReference>
<keyword evidence="9" id="KW-1185">Reference proteome</keyword>
<evidence type="ECO:0000256" key="2">
    <source>
        <dbReference type="ARBA" id="ARBA00023015"/>
    </source>
</evidence>
<dbReference type="InterPro" id="IPR013325">
    <property type="entry name" value="RNA_pol_sigma_r2"/>
</dbReference>
<accession>A0AB33Z4G3</accession>
<dbReference type="InterPro" id="IPR036388">
    <property type="entry name" value="WH-like_DNA-bd_sf"/>
</dbReference>
<evidence type="ECO:0000259" key="7">
    <source>
        <dbReference type="Pfam" id="PF04545"/>
    </source>
</evidence>
<reference evidence="8 9" key="1">
    <citation type="journal article" date="2013" name="Genome Announc.">
        <title>Genome Sequence of the Pyrene- and Fluoranthene-Degrading Bacterium Cycloclasticus sp. Strain PY97M.</title>
        <authorList>
            <person name="Cui Z."/>
            <person name="Xu G."/>
            <person name="Li Q."/>
            <person name="Gao W."/>
            <person name="Zheng L."/>
        </authorList>
    </citation>
    <scope>NUCLEOTIDE SEQUENCE [LARGE SCALE GENOMIC DNA]</scope>
    <source>
        <strain evidence="8 9">PY97M</strain>
    </source>
</reference>
<evidence type="ECO:0000256" key="5">
    <source>
        <dbReference type="ARBA" id="ARBA00023163"/>
    </source>
</evidence>
<dbReference type="InterPro" id="IPR007630">
    <property type="entry name" value="RNA_pol_sigma70_r4"/>
</dbReference>
<dbReference type="InterPro" id="IPR014284">
    <property type="entry name" value="RNA_pol_sigma-70_dom"/>
</dbReference>
<dbReference type="AlphaFoldDB" id="A0AB33Z4G3"/>
<comment type="similarity">
    <text evidence="1">Belongs to the sigma-70 factor family. ECF subfamily.</text>
</comment>
<evidence type="ECO:0000256" key="4">
    <source>
        <dbReference type="ARBA" id="ARBA00023125"/>
    </source>
</evidence>
<keyword evidence="5" id="KW-0804">Transcription</keyword>
<keyword evidence="4" id="KW-0238">DNA-binding</keyword>
<keyword evidence="3" id="KW-0731">Sigma factor</keyword>
<dbReference type="InterPro" id="IPR039425">
    <property type="entry name" value="RNA_pol_sigma-70-like"/>
</dbReference>
<dbReference type="SUPFAM" id="SSF88659">
    <property type="entry name" value="Sigma3 and sigma4 domains of RNA polymerase sigma factors"/>
    <property type="match status" value="1"/>
</dbReference>
<dbReference type="GO" id="GO:0003677">
    <property type="term" value="F:DNA binding"/>
    <property type="evidence" value="ECO:0007669"/>
    <property type="project" value="UniProtKB-KW"/>
</dbReference>
<dbReference type="NCBIfam" id="TIGR02937">
    <property type="entry name" value="sigma70-ECF"/>
    <property type="match status" value="1"/>
</dbReference>
<dbReference type="Pfam" id="PF04542">
    <property type="entry name" value="Sigma70_r2"/>
    <property type="match status" value="1"/>
</dbReference>
<evidence type="ECO:0000313" key="8">
    <source>
        <dbReference type="EMBL" id="EPD14165.1"/>
    </source>
</evidence>
<dbReference type="PANTHER" id="PTHR43133">
    <property type="entry name" value="RNA POLYMERASE ECF-TYPE SIGMA FACTO"/>
    <property type="match status" value="1"/>
</dbReference>
<keyword evidence="2" id="KW-0805">Transcription regulation</keyword>
<gene>
    <name evidence="8" type="ORF">L196_01660</name>
</gene>
<dbReference type="Proteomes" id="UP000015462">
    <property type="component" value="Unassembled WGS sequence"/>
</dbReference>
<evidence type="ECO:0000313" key="9">
    <source>
        <dbReference type="Proteomes" id="UP000015462"/>
    </source>
</evidence>
<dbReference type="EMBL" id="ASHL01000001">
    <property type="protein sequence ID" value="EPD14165.1"/>
    <property type="molecule type" value="Genomic_DNA"/>
</dbReference>
<name>A0AB33Z4G3_9GAMM</name>
<evidence type="ECO:0000256" key="1">
    <source>
        <dbReference type="ARBA" id="ARBA00010641"/>
    </source>
</evidence>
<dbReference type="GO" id="GO:0006352">
    <property type="term" value="P:DNA-templated transcription initiation"/>
    <property type="evidence" value="ECO:0007669"/>
    <property type="project" value="InterPro"/>
</dbReference>
<dbReference type="GO" id="GO:0016987">
    <property type="term" value="F:sigma factor activity"/>
    <property type="evidence" value="ECO:0007669"/>
    <property type="project" value="UniProtKB-KW"/>
</dbReference>
<evidence type="ECO:0000259" key="6">
    <source>
        <dbReference type="Pfam" id="PF04542"/>
    </source>
</evidence>
<protein>
    <submittedName>
        <fullName evidence="8">RNA polymerase sigma factor</fullName>
    </submittedName>
</protein>
<proteinExistence type="inferred from homology"/>